<comment type="caution">
    <text evidence="2">The sequence shown here is derived from an EMBL/GenBank/DDBJ whole genome shotgun (WGS) entry which is preliminary data.</text>
</comment>
<organism evidence="2 3">
    <name type="scientific">Phytophthora fragariaefolia</name>
    <dbReference type="NCBI Taxonomy" id="1490495"/>
    <lineage>
        <taxon>Eukaryota</taxon>
        <taxon>Sar</taxon>
        <taxon>Stramenopiles</taxon>
        <taxon>Oomycota</taxon>
        <taxon>Peronosporomycetes</taxon>
        <taxon>Peronosporales</taxon>
        <taxon>Peronosporaceae</taxon>
        <taxon>Phytophthora</taxon>
    </lineage>
</organism>
<dbReference type="InterPro" id="IPR012337">
    <property type="entry name" value="RNaseH-like_sf"/>
</dbReference>
<dbReference type="GO" id="GO:0015074">
    <property type="term" value="P:DNA integration"/>
    <property type="evidence" value="ECO:0007669"/>
    <property type="project" value="InterPro"/>
</dbReference>
<evidence type="ECO:0000259" key="1">
    <source>
        <dbReference type="PROSITE" id="PS50994"/>
    </source>
</evidence>
<keyword evidence="3" id="KW-1185">Reference proteome</keyword>
<dbReference type="InterPro" id="IPR001584">
    <property type="entry name" value="Integrase_cat-core"/>
</dbReference>
<gene>
    <name evidence="2" type="ORF">Pfra01_001635700</name>
</gene>
<evidence type="ECO:0000313" key="2">
    <source>
        <dbReference type="EMBL" id="GMF45542.1"/>
    </source>
</evidence>
<dbReference type="PROSITE" id="PS50994">
    <property type="entry name" value="INTEGRASE"/>
    <property type="match status" value="1"/>
</dbReference>
<protein>
    <submittedName>
        <fullName evidence="2">Unnamed protein product</fullName>
    </submittedName>
</protein>
<sequence length="104" mass="11756">MGAWLPGVWQSQGPTPRTYGGKCGLHLTNEVVLQFGVFRELLADGAPELTERVIERLVDLLQARQTNPMTYHPQMIGLVERFHRTWKGCVAAFMAGEKQDDWSD</sequence>
<dbReference type="OrthoDB" id="441971at2759"/>
<accession>A0A9W6XUU2</accession>
<dbReference type="GO" id="GO:0003676">
    <property type="term" value="F:nucleic acid binding"/>
    <property type="evidence" value="ECO:0007669"/>
    <property type="project" value="InterPro"/>
</dbReference>
<dbReference type="Gene3D" id="3.30.420.10">
    <property type="entry name" value="Ribonuclease H-like superfamily/Ribonuclease H"/>
    <property type="match status" value="1"/>
</dbReference>
<dbReference type="AlphaFoldDB" id="A0A9W6XUU2"/>
<proteinExistence type="predicted"/>
<dbReference type="EMBL" id="BSXT01001832">
    <property type="protein sequence ID" value="GMF45542.1"/>
    <property type="molecule type" value="Genomic_DNA"/>
</dbReference>
<dbReference type="InterPro" id="IPR036397">
    <property type="entry name" value="RNaseH_sf"/>
</dbReference>
<dbReference type="Proteomes" id="UP001165121">
    <property type="component" value="Unassembled WGS sequence"/>
</dbReference>
<evidence type="ECO:0000313" key="3">
    <source>
        <dbReference type="Proteomes" id="UP001165121"/>
    </source>
</evidence>
<name>A0A9W6XUU2_9STRA</name>
<reference evidence="2" key="1">
    <citation type="submission" date="2023-04" db="EMBL/GenBank/DDBJ databases">
        <title>Phytophthora fragariaefolia NBRC 109709.</title>
        <authorList>
            <person name="Ichikawa N."/>
            <person name="Sato H."/>
            <person name="Tonouchi N."/>
        </authorList>
    </citation>
    <scope>NUCLEOTIDE SEQUENCE</scope>
    <source>
        <strain evidence="2">NBRC 109709</strain>
    </source>
</reference>
<dbReference type="SUPFAM" id="SSF53098">
    <property type="entry name" value="Ribonuclease H-like"/>
    <property type="match status" value="1"/>
</dbReference>
<feature type="domain" description="Integrase catalytic" evidence="1">
    <location>
        <begin position="27"/>
        <end position="104"/>
    </location>
</feature>